<keyword evidence="4 7" id="KW-0028">Amino-acid biosynthesis</keyword>
<proteinExistence type="inferred from homology"/>
<dbReference type="SUPFAM" id="SSF103263">
    <property type="entry name" value="Chorismate synthase, AroC"/>
    <property type="match status" value="1"/>
</dbReference>
<dbReference type="PROSITE" id="PS00789">
    <property type="entry name" value="CHORISMATE_SYNTHASE_3"/>
    <property type="match status" value="1"/>
</dbReference>
<dbReference type="EC" id="4.2.3.5" evidence="3 7"/>
<feature type="binding site" evidence="7">
    <location>
        <position position="60"/>
    </location>
    <ligand>
        <name>NADP(+)</name>
        <dbReference type="ChEBI" id="CHEBI:58349"/>
    </ligand>
</feature>
<dbReference type="GO" id="GO:0008652">
    <property type="term" value="P:amino acid biosynthetic process"/>
    <property type="evidence" value="ECO:0007669"/>
    <property type="project" value="UniProtKB-KW"/>
</dbReference>
<dbReference type="PROSITE" id="PS00787">
    <property type="entry name" value="CHORISMATE_SYNTHASE_1"/>
    <property type="match status" value="1"/>
</dbReference>
<feature type="binding site" evidence="7">
    <location>
        <begin position="307"/>
        <end position="311"/>
    </location>
    <ligand>
        <name>FMN</name>
        <dbReference type="ChEBI" id="CHEBI:58210"/>
    </ligand>
</feature>
<keyword evidence="5 7" id="KW-0057">Aromatic amino acid biosynthesis</keyword>
<evidence type="ECO:0000256" key="2">
    <source>
        <dbReference type="ARBA" id="ARBA00008014"/>
    </source>
</evidence>
<evidence type="ECO:0000256" key="1">
    <source>
        <dbReference type="ARBA" id="ARBA00005044"/>
    </source>
</evidence>
<protein>
    <recommendedName>
        <fullName evidence="3 7">Chorismate synthase</fullName>
        <shortName evidence="7">CS</shortName>
        <ecNumber evidence="3 7">4.2.3.5</ecNumber>
    </recommendedName>
    <alternativeName>
        <fullName evidence="7">5-enolpyruvylshikimate-3-phosphate phospholyase</fullName>
    </alternativeName>
</protein>
<reference evidence="9 10" key="1">
    <citation type="submission" date="2018-03" db="EMBL/GenBank/DDBJ databases">
        <title>Genomic Encyclopedia of Archaeal and Bacterial Type Strains, Phase II (KMG-II): from individual species to whole genera.</title>
        <authorList>
            <person name="Goeker M."/>
        </authorList>
    </citation>
    <scope>NUCLEOTIDE SEQUENCE [LARGE SCALE GENOMIC DNA]</scope>
    <source>
        <strain evidence="9 10">DSM 25027</strain>
    </source>
</reference>
<evidence type="ECO:0000256" key="5">
    <source>
        <dbReference type="ARBA" id="ARBA00023141"/>
    </source>
</evidence>
<dbReference type="HAMAP" id="MF_00300">
    <property type="entry name" value="Chorismate_synth"/>
    <property type="match status" value="1"/>
</dbReference>
<dbReference type="PANTHER" id="PTHR21085:SF0">
    <property type="entry name" value="CHORISMATE SYNTHASE"/>
    <property type="match status" value="1"/>
</dbReference>
<comment type="similarity">
    <text evidence="2 7 8">Belongs to the chorismate synthase family.</text>
</comment>
<dbReference type="GO" id="GO:0005829">
    <property type="term" value="C:cytosol"/>
    <property type="evidence" value="ECO:0007669"/>
    <property type="project" value="TreeGrafter"/>
</dbReference>
<evidence type="ECO:0000256" key="8">
    <source>
        <dbReference type="RuleBase" id="RU000605"/>
    </source>
</evidence>
<accession>A0A2T0MB97</accession>
<evidence type="ECO:0000256" key="7">
    <source>
        <dbReference type="HAMAP-Rule" id="MF_00300"/>
    </source>
</evidence>
<feature type="binding site" evidence="7">
    <location>
        <begin position="137"/>
        <end position="139"/>
    </location>
    <ligand>
        <name>FMN</name>
        <dbReference type="ChEBI" id="CHEBI:58210"/>
    </ligand>
</feature>
<evidence type="ECO:0000313" key="10">
    <source>
        <dbReference type="Proteomes" id="UP000237640"/>
    </source>
</evidence>
<dbReference type="GO" id="GO:0009423">
    <property type="term" value="P:chorismate biosynthetic process"/>
    <property type="evidence" value="ECO:0007669"/>
    <property type="project" value="UniProtKB-UniRule"/>
</dbReference>
<dbReference type="NCBIfam" id="NF003793">
    <property type="entry name" value="PRK05382.1"/>
    <property type="match status" value="1"/>
</dbReference>
<feature type="binding site" evidence="7">
    <location>
        <position position="333"/>
    </location>
    <ligand>
        <name>FMN</name>
        <dbReference type="ChEBI" id="CHEBI:58210"/>
    </ligand>
</feature>
<feature type="binding site" evidence="7">
    <location>
        <begin position="251"/>
        <end position="252"/>
    </location>
    <ligand>
        <name>FMN</name>
        <dbReference type="ChEBI" id="CHEBI:58210"/>
    </ligand>
</feature>
<comment type="catalytic activity">
    <reaction evidence="7 8">
        <text>5-O-(1-carboxyvinyl)-3-phosphoshikimate = chorismate + phosphate</text>
        <dbReference type="Rhea" id="RHEA:21020"/>
        <dbReference type="ChEBI" id="CHEBI:29748"/>
        <dbReference type="ChEBI" id="CHEBI:43474"/>
        <dbReference type="ChEBI" id="CHEBI:57701"/>
        <dbReference type="EC" id="4.2.3.5"/>
    </reaction>
</comment>
<comment type="subunit">
    <text evidence="7">Homotetramer.</text>
</comment>
<dbReference type="InterPro" id="IPR000453">
    <property type="entry name" value="Chorismate_synth"/>
</dbReference>
<keyword evidence="7" id="KW-0285">Flavoprotein</keyword>
<dbReference type="NCBIfam" id="TIGR00033">
    <property type="entry name" value="aroC"/>
    <property type="match status" value="1"/>
</dbReference>
<feature type="binding site" evidence="7">
    <location>
        <position position="292"/>
    </location>
    <ligand>
        <name>FMN</name>
        <dbReference type="ChEBI" id="CHEBI:58210"/>
    </ligand>
</feature>
<keyword evidence="7" id="KW-0288">FMN</keyword>
<evidence type="ECO:0000313" key="9">
    <source>
        <dbReference type="EMBL" id="PRX54769.1"/>
    </source>
</evidence>
<gene>
    <name evidence="7" type="primary">aroC</name>
    <name evidence="9" type="ORF">CLV81_3173</name>
</gene>
<dbReference type="GO" id="GO:0009073">
    <property type="term" value="P:aromatic amino acid family biosynthetic process"/>
    <property type="evidence" value="ECO:0007669"/>
    <property type="project" value="UniProtKB-KW"/>
</dbReference>
<dbReference type="InterPro" id="IPR020541">
    <property type="entry name" value="Chorismate_synthase_CS"/>
</dbReference>
<dbReference type="PIRSF" id="PIRSF001456">
    <property type="entry name" value="Chorismate_synth"/>
    <property type="match status" value="1"/>
</dbReference>
<sequence>MLKPKFGFYFKNMAGNSFGELFKLTTFGESHGRALGGIIDGCPAGLELDLEKIQLDLNRRKPGQSAIVTQRKEPDSVEIYSGTFEGKTTGTPIGFAIHNTNQKSKDYSHIKDSYRPSHADYVYDQKYGFRDYRGGGRSSARETASRVVAGAIAKQLLSDVKFNAFVSQVGEIELEVPYNKLDFTKIESNPVRCPDPKTAADMEEYIRQIKKQGDTIGGVITGVIQNVPVGLGEPVFDKLHARLGAAMLSINAVKGFEYGSGFSGVLMKGSEHNDAFNSDGTTTTNRSGGVQGGISNGMDIYFKVAFKPVATVLQSYETINKEGEKITTQGKGRHDPCVVPRAVPIVEAMSALVLADFWLLSRGNKK</sequence>
<comment type="function">
    <text evidence="7">Catalyzes the anti-1,4-elimination of the C-3 phosphate and the C-6 proR hydrogen from 5-enolpyruvylshikimate-3-phosphate (EPSP) to yield chorismate, which is the branch point compound that serves as the starting substrate for the three terminal pathways of aromatic amino acid biosynthesis. This reaction introduces a second double bond into the aromatic ring system.</text>
</comment>
<keyword evidence="6 7" id="KW-0456">Lyase</keyword>
<dbReference type="Pfam" id="PF01264">
    <property type="entry name" value="Chorismate_synt"/>
    <property type="match status" value="1"/>
</dbReference>
<comment type="cofactor">
    <cofactor evidence="7 8">
        <name>FMNH2</name>
        <dbReference type="ChEBI" id="CHEBI:57618"/>
    </cofactor>
    <text evidence="7 8">Reduced FMN (FMNH(2)).</text>
</comment>
<comment type="caution">
    <text evidence="7">Lacks conserved residue(s) required for the propagation of feature annotation.</text>
</comment>
<dbReference type="PROSITE" id="PS00788">
    <property type="entry name" value="CHORISMATE_SYNTHASE_2"/>
    <property type="match status" value="1"/>
</dbReference>
<organism evidence="9 10">
    <name type="scientific">Flagellimonas meridianipacifica</name>
    <dbReference type="NCBI Taxonomy" id="1080225"/>
    <lineage>
        <taxon>Bacteria</taxon>
        <taxon>Pseudomonadati</taxon>
        <taxon>Bacteroidota</taxon>
        <taxon>Flavobacteriia</taxon>
        <taxon>Flavobacteriales</taxon>
        <taxon>Flavobacteriaceae</taxon>
        <taxon>Flagellimonas</taxon>
    </lineage>
</organism>
<dbReference type="GO" id="GO:0004107">
    <property type="term" value="F:chorismate synthase activity"/>
    <property type="evidence" value="ECO:0007669"/>
    <property type="project" value="UniProtKB-UniRule"/>
</dbReference>
<evidence type="ECO:0000256" key="3">
    <source>
        <dbReference type="ARBA" id="ARBA00013036"/>
    </source>
</evidence>
<keyword evidence="7" id="KW-0521">NADP</keyword>
<comment type="pathway">
    <text evidence="1 7 8">Metabolic intermediate biosynthesis; chorismate biosynthesis; chorismate from D-erythrose 4-phosphate and phosphoenolpyruvate: step 7/7.</text>
</comment>
<dbReference type="UniPathway" id="UPA00053">
    <property type="reaction ID" value="UER00090"/>
</dbReference>
<dbReference type="CDD" id="cd07304">
    <property type="entry name" value="Chorismate_synthase"/>
    <property type="match status" value="1"/>
</dbReference>
<evidence type="ECO:0000256" key="4">
    <source>
        <dbReference type="ARBA" id="ARBA00022605"/>
    </source>
</evidence>
<comment type="caution">
    <text evidence="9">The sequence shown here is derived from an EMBL/GenBank/DDBJ whole genome shotgun (WGS) entry which is preliminary data.</text>
</comment>
<dbReference type="InterPro" id="IPR035904">
    <property type="entry name" value="Chorismate_synth_AroC_sf"/>
</dbReference>
<dbReference type="PANTHER" id="PTHR21085">
    <property type="entry name" value="CHORISMATE SYNTHASE"/>
    <property type="match status" value="1"/>
</dbReference>
<dbReference type="Gene3D" id="3.60.150.10">
    <property type="entry name" value="Chorismate synthase AroC"/>
    <property type="match status" value="1"/>
</dbReference>
<evidence type="ECO:0000256" key="6">
    <source>
        <dbReference type="ARBA" id="ARBA00023239"/>
    </source>
</evidence>
<dbReference type="EMBL" id="PVYX01000002">
    <property type="protein sequence ID" value="PRX54769.1"/>
    <property type="molecule type" value="Genomic_DNA"/>
</dbReference>
<dbReference type="AlphaFoldDB" id="A0A2T0MB97"/>
<keyword evidence="10" id="KW-1185">Reference proteome</keyword>
<keyword evidence="7" id="KW-0274">FAD</keyword>
<dbReference type="Proteomes" id="UP000237640">
    <property type="component" value="Unassembled WGS sequence"/>
</dbReference>
<name>A0A2T0MB97_9FLAO</name>
<dbReference type="FunFam" id="3.60.150.10:FF:000003">
    <property type="entry name" value="Chorismate synthase"/>
    <property type="match status" value="1"/>
</dbReference>
<dbReference type="GO" id="GO:0010181">
    <property type="term" value="F:FMN binding"/>
    <property type="evidence" value="ECO:0007669"/>
    <property type="project" value="TreeGrafter"/>
</dbReference>